<keyword evidence="2" id="KW-1133">Transmembrane helix</keyword>
<comment type="caution">
    <text evidence="3">The sequence shown here is derived from an EMBL/GenBank/DDBJ whole genome shotgun (WGS) entry which is preliminary data.</text>
</comment>
<protein>
    <recommendedName>
        <fullName evidence="5">WD40 repeat domain-containing protein</fullName>
    </recommendedName>
</protein>
<keyword evidence="2" id="KW-0472">Membrane</keyword>
<dbReference type="RefSeq" id="WP_271278470.1">
    <property type="nucleotide sequence ID" value="NZ_BAABFD010000004.1"/>
</dbReference>
<dbReference type="SUPFAM" id="SSF50974">
    <property type="entry name" value="Nitrous oxide reductase, N-terminal domain"/>
    <property type="match status" value="1"/>
</dbReference>
<evidence type="ECO:0008006" key="5">
    <source>
        <dbReference type="Google" id="ProtNLM"/>
    </source>
</evidence>
<dbReference type="EMBL" id="JAPNUD010000100">
    <property type="protein sequence ID" value="MDA0644511.1"/>
    <property type="molecule type" value="Genomic_DNA"/>
</dbReference>
<evidence type="ECO:0000313" key="3">
    <source>
        <dbReference type="EMBL" id="MDA0644511.1"/>
    </source>
</evidence>
<proteinExistence type="predicted"/>
<keyword evidence="2" id="KW-0812">Transmembrane</keyword>
<feature type="region of interest" description="Disordered" evidence="1">
    <location>
        <begin position="283"/>
        <end position="306"/>
    </location>
</feature>
<organism evidence="3 4">
    <name type="scientific">Nonomuraea ferruginea</name>
    <dbReference type="NCBI Taxonomy" id="46174"/>
    <lineage>
        <taxon>Bacteria</taxon>
        <taxon>Bacillati</taxon>
        <taxon>Actinomycetota</taxon>
        <taxon>Actinomycetes</taxon>
        <taxon>Streptosporangiales</taxon>
        <taxon>Streptosporangiaceae</taxon>
        <taxon>Nonomuraea</taxon>
    </lineage>
</organism>
<dbReference type="Gene3D" id="2.130.10.10">
    <property type="entry name" value="YVTN repeat-like/Quinoprotein amine dehydrogenase"/>
    <property type="match status" value="1"/>
</dbReference>
<dbReference type="InterPro" id="IPR015943">
    <property type="entry name" value="WD40/YVTN_repeat-like_dom_sf"/>
</dbReference>
<evidence type="ECO:0000313" key="4">
    <source>
        <dbReference type="Proteomes" id="UP001212498"/>
    </source>
</evidence>
<feature type="transmembrane region" description="Helical" evidence="2">
    <location>
        <begin position="34"/>
        <end position="56"/>
    </location>
</feature>
<sequence length="395" mass="42917">MTRLLRETMEEWAGQAEVPHDLADRALRRRRRGLLPAGAALLAAAVIAAVAVFVTVQPPGPVLPAVTVTLPPRPSPAPTDVRADPDHGRPTKLVAAGNLAVGAYYTLRREKGENGLDHVRRTWHLYDPRTDSYEETPWAWVDVAPGMRVAAVVQGDLLGDRIGVIDLDTRQFLSWIQLGRRAGHVAWSPDGTKLLATTYSSYPDELPTDGVAWRRKDSPRTGYYLIDVPTGRAEHHALPPLPGTDGPPSNSNGRQDLGWSLDGSLIWGPTMISSPERVYYGLDGRPAEPPPGEAFNRHGESKISPDGRLELGPDGLPTAIIERRTGKVAGSQNVLQLIGWADDEHVIALGCAGGCENEFRNGLVLVSVDGRTTVPLTGVQESQEDGSWRWVLTPR</sequence>
<evidence type="ECO:0000256" key="1">
    <source>
        <dbReference type="SAM" id="MobiDB-lite"/>
    </source>
</evidence>
<gene>
    <name evidence="3" type="ORF">OUY24_28110</name>
</gene>
<name>A0ABT4T4R8_9ACTN</name>
<evidence type="ECO:0000256" key="2">
    <source>
        <dbReference type="SAM" id="Phobius"/>
    </source>
</evidence>
<reference evidence="3 4" key="1">
    <citation type="submission" date="2022-11" db="EMBL/GenBank/DDBJ databases">
        <title>Nonomuraea corallina sp. nov., a new species of the genus Nonomuraea isolated from sea side sediment in Thai sea.</title>
        <authorList>
            <person name="Ngamcharungchit C."/>
            <person name="Matsumoto A."/>
            <person name="Suriyachadkun C."/>
            <person name="Panbangred W."/>
            <person name="Inahashi Y."/>
            <person name="Intra B."/>
        </authorList>
    </citation>
    <scope>NUCLEOTIDE SEQUENCE [LARGE SCALE GENOMIC DNA]</scope>
    <source>
        <strain evidence="3 4">DSM 43553</strain>
    </source>
</reference>
<feature type="region of interest" description="Disordered" evidence="1">
    <location>
        <begin position="234"/>
        <end position="255"/>
    </location>
</feature>
<feature type="compositionally biased region" description="Basic and acidic residues" evidence="1">
    <location>
        <begin position="295"/>
        <end position="306"/>
    </location>
</feature>
<keyword evidence="4" id="KW-1185">Reference proteome</keyword>
<dbReference type="Proteomes" id="UP001212498">
    <property type="component" value="Unassembled WGS sequence"/>
</dbReference>
<dbReference type="InterPro" id="IPR011045">
    <property type="entry name" value="N2O_reductase_N"/>
</dbReference>
<accession>A0ABT4T4R8</accession>